<comment type="similarity">
    <text evidence="2 7">Belongs to the PanB family.</text>
</comment>
<keyword evidence="7 10" id="KW-0460">Magnesium</keyword>
<evidence type="ECO:0000256" key="3">
    <source>
        <dbReference type="ARBA" id="ARBA00011424"/>
    </source>
</evidence>
<proteinExistence type="inferred from homology"/>
<dbReference type="CDD" id="cd06557">
    <property type="entry name" value="KPHMT-like"/>
    <property type="match status" value="1"/>
</dbReference>
<evidence type="ECO:0000256" key="6">
    <source>
        <dbReference type="ARBA" id="ARBA00056497"/>
    </source>
</evidence>
<dbReference type="PANTHER" id="PTHR20881">
    <property type="entry name" value="3-METHYL-2-OXOBUTANOATE HYDROXYMETHYLTRANSFERASE"/>
    <property type="match status" value="1"/>
</dbReference>
<organism evidence="11 12">
    <name type="scientific">Afipia massiliensis</name>
    <dbReference type="NCBI Taxonomy" id="211460"/>
    <lineage>
        <taxon>Bacteria</taxon>
        <taxon>Pseudomonadati</taxon>
        <taxon>Pseudomonadota</taxon>
        <taxon>Alphaproteobacteria</taxon>
        <taxon>Hyphomicrobiales</taxon>
        <taxon>Nitrobacteraceae</taxon>
        <taxon>Afipia</taxon>
    </lineage>
</organism>
<comment type="cofactor">
    <cofactor evidence="7 10">
        <name>Mg(2+)</name>
        <dbReference type="ChEBI" id="CHEBI:18420"/>
    </cofactor>
    <text evidence="7 10">Binds 1 Mg(2+) ion per subunit.</text>
</comment>
<comment type="subunit">
    <text evidence="3 7">Homodecamer; pentamer of dimers.</text>
</comment>
<keyword evidence="12" id="KW-1185">Reference proteome</keyword>
<evidence type="ECO:0000256" key="8">
    <source>
        <dbReference type="PIRSR" id="PIRSR000388-1"/>
    </source>
</evidence>
<dbReference type="EC" id="2.1.2.11" evidence="7"/>
<dbReference type="GO" id="GO:0005737">
    <property type="term" value="C:cytoplasm"/>
    <property type="evidence" value="ECO:0007669"/>
    <property type="project" value="UniProtKB-SubCell"/>
</dbReference>
<gene>
    <name evidence="7 11" type="primary">panB</name>
    <name evidence="11" type="ORF">YH63_017105</name>
</gene>
<dbReference type="Proteomes" id="UP000034832">
    <property type="component" value="Unassembled WGS sequence"/>
</dbReference>
<evidence type="ECO:0000256" key="1">
    <source>
        <dbReference type="ARBA" id="ARBA00005033"/>
    </source>
</evidence>
<dbReference type="UniPathway" id="UPA00028">
    <property type="reaction ID" value="UER00003"/>
</dbReference>
<comment type="catalytic activity">
    <reaction evidence="7">
        <text>(6R)-5,10-methylene-5,6,7,8-tetrahydrofolate + 3-methyl-2-oxobutanoate + H2O = 2-dehydropantoate + (6S)-5,6,7,8-tetrahydrofolate</text>
        <dbReference type="Rhea" id="RHEA:11824"/>
        <dbReference type="ChEBI" id="CHEBI:11561"/>
        <dbReference type="ChEBI" id="CHEBI:11851"/>
        <dbReference type="ChEBI" id="CHEBI:15377"/>
        <dbReference type="ChEBI" id="CHEBI:15636"/>
        <dbReference type="ChEBI" id="CHEBI:57453"/>
        <dbReference type="EC" id="2.1.2.11"/>
    </reaction>
</comment>
<dbReference type="EMBL" id="LBIA02000001">
    <property type="protein sequence ID" value="TKT73003.1"/>
    <property type="molecule type" value="Genomic_DNA"/>
</dbReference>
<dbReference type="OrthoDB" id="9781789at2"/>
<evidence type="ECO:0000256" key="10">
    <source>
        <dbReference type="PIRSR" id="PIRSR000388-3"/>
    </source>
</evidence>
<keyword evidence="5 7" id="KW-0808">Transferase</keyword>
<evidence type="ECO:0000256" key="5">
    <source>
        <dbReference type="ARBA" id="ARBA00022679"/>
    </source>
</evidence>
<dbReference type="RefSeq" id="WP_046826563.1">
    <property type="nucleotide sequence ID" value="NZ_LBIA02000001.1"/>
</dbReference>
<dbReference type="HAMAP" id="MF_00156">
    <property type="entry name" value="PanB"/>
    <property type="match status" value="1"/>
</dbReference>
<dbReference type="NCBIfam" id="TIGR00222">
    <property type="entry name" value="panB"/>
    <property type="match status" value="1"/>
</dbReference>
<feature type="active site" description="Proton acceptor" evidence="7 8">
    <location>
        <position position="195"/>
    </location>
</feature>
<evidence type="ECO:0000256" key="7">
    <source>
        <dbReference type="HAMAP-Rule" id="MF_00156"/>
    </source>
</evidence>
<feature type="binding site" evidence="7 10">
    <location>
        <position position="49"/>
    </location>
    <ligand>
        <name>Mg(2+)</name>
        <dbReference type="ChEBI" id="CHEBI:18420"/>
    </ligand>
</feature>
<dbReference type="GO" id="GO:0015940">
    <property type="term" value="P:pantothenate biosynthetic process"/>
    <property type="evidence" value="ECO:0007669"/>
    <property type="project" value="UniProtKB-UniRule"/>
</dbReference>
<protein>
    <recommendedName>
        <fullName evidence="7">3-methyl-2-oxobutanoate hydroxymethyltransferase</fullName>
        <ecNumber evidence="7">2.1.2.11</ecNumber>
    </recommendedName>
    <alternativeName>
        <fullName evidence="7">Ketopantoate hydroxymethyltransferase</fullName>
        <shortName evidence="7">KPHMT</shortName>
    </alternativeName>
</protein>
<evidence type="ECO:0000256" key="9">
    <source>
        <dbReference type="PIRSR" id="PIRSR000388-2"/>
    </source>
</evidence>
<accession>A0A4V6Y1F2</accession>
<feature type="binding site" evidence="7 9">
    <location>
        <position position="88"/>
    </location>
    <ligand>
        <name>3-methyl-2-oxobutanoate</name>
        <dbReference type="ChEBI" id="CHEBI:11851"/>
    </ligand>
</feature>
<dbReference type="InterPro" id="IPR015813">
    <property type="entry name" value="Pyrv/PenolPyrv_kinase-like_dom"/>
</dbReference>
<dbReference type="FunFam" id="3.20.20.60:FF:000003">
    <property type="entry name" value="3-methyl-2-oxobutanoate hydroxymethyltransferase"/>
    <property type="match status" value="1"/>
</dbReference>
<dbReference type="PANTHER" id="PTHR20881:SF0">
    <property type="entry name" value="3-METHYL-2-OXOBUTANOATE HYDROXYMETHYLTRANSFERASE"/>
    <property type="match status" value="1"/>
</dbReference>
<dbReference type="PIRSF" id="PIRSF000388">
    <property type="entry name" value="Pantoate_hydroxy_MeTrfase"/>
    <property type="match status" value="1"/>
</dbReference>
<sequence>MSVQTAVKRKTAPDILKRKGGDPIVMLTSYHAHTAALVDRYCDVILVGDSLGNVMHGFETTVPVTLDMMILQGRAVMRGSKEALVVVDMPFGSYEASKEQAFHSAVRVLKETHCGAVKMEGGVRMAETIEFLTTRGIPVMGHIGLTPQSINTLGSFKSQGKDEAIKIAAGENGSGPFQQDAIAVAQAGAFSMVVEAVAEPLARRITEIVQVPTIGIGASNACDGQVLVLEDMLGLSPWVPKFVKRYGNLGPGIEAAIQDYAREVRSRAFPGPEHVYGIKPKG</sequence>
<feature type="binding site" evidence="7 9">
    <location>
        <begin position="49"/>
        <end position="50"/>
    </location>
    <ligand>
        <name>3-methyl-2-oxobutanoate</name>
        <dbReference type="ChEBI" id="CHEBI:11851"/>
    </ligand>
</feature>
<dbReference type="SUPFAM" id="SSF51621">
    <property type="entry name" value="Phosphoenolpyruvate/pyruvate domain"/>
    <property type="match status" value="1"/>
</dbReference>
<keyword evidence="7 10" id="KW-0479">Metal-binding</keyword>
<dbReference type="GO" id="GO:0000287">
    <property type="term" value="F:magnesium ion binding"/>
    <property type="evidence" value="ECO:0007669"/>
    <property type="project" value="TreeGrafter"/>
</dbReference>
<evidence type="ECO:0000256" key="4">
    <source>
        <dbReference type="ARBA" id="ARBA00022655"/>
    </source>
</evidence>
<comment type="pathway">
    <text evidence="1 7">Cofactor biosynthesis; (R)-pantothenate biosynthesis; (R)-pantoate from 3-methyl-2-oxobutanoate: step 1/2.</text>
</comment>
<comment type="function">
    <text evidence="6 7">Catalyzes the reversible reaction in which hydroxymethyl group from 5,10-methylenetetrahydrofolate is transferred onto alpha-ketoisovalerate to form ketopantoate.</text>
</comment>
<dbReference type="InterPro" id="IPR040442">
    <property type="entry name" value="Pyrv_kinase-like_dom_sf"/>
</dbReference>
<evidence type="ECO:0000313" key="11">
    <source>
        <dbReference type="EMBL" id="TKT73003.1"/>
    </source>
</evidence>
<dbReference type="GO" id="GO:0003864">
    <property type="term" value="F:3-methyl-2-oxobutanoate hydroxymethyltransferase activity"/>
    <property type="evidence" value="ECO:0007669"/>
    <property type="project" value="UniProtKB-UniRule"/>
</dbReference>
<keyword evidence="4 7" id="KW-0566">Pantothenate biosynthesis</keyword>
<feature type="binding site" evidence="7 10">
    <location>
        <position position="120"/>
    </location>
    <ligand>
        <name>Mg(2+)</name>
        <dbReference type="ChEBI" id="CHEBI:18420"/>
    </ligand>
</feature>
<dbReference type="InterPro" id="IPR003700">
    <property type="entry name" value="Pantoate_hydroxy_MeTrfase"/>
</dbReference>
<dbReference type="NCBIfam" id="NF001452">
    <property type="entry name" value="PRK00311.1"/>
    <property type="match status" value="1"/>
</dbReference>
<dbReference type="GO" id="GO:0008168">
    <property type="term" value="F:methyltransferase activity"/>
    <property type="evidence" value="ECO:0007669"/>
    <property type="project" value="UniProtKB-KW"/>
</dbReference>
<comment type="caution">
    <text evidence="11">The sequence shown here is derived from an EMBL/GenBank/DDBJ whole genome shotgun (WGS) entry which is preliminary data.</text>
</comment>
<dbReference type="Pfam" id="PF02548">
    <property type="entry name" value="Pantoate_transf"/>
    <property type="match status" value="1"/>
</dbReference>
<dbReference type="AlphaFoldDB" id="A0A4V6Y1F2"/>
<dbReference type="STRING" id="211460.YH63_01935"/>
<reference evidence="11" key="1">
    <citation type="submission" date="2019-04" db="EMBL/GenBank/DDBJ databases">
        <title>Whole genome sequencing of cave bacteria.</title>
        <authorList>
            <person name="Gan H.M."/>
            <person name="Barton H."/>
            <person name="Savka M.A."/>
        </authorList>
    </citation>
    <scope>NUCLEOTIDE SEQUENCE [LARGE SCALE GENOMIC DNA]</scope>
    <source>
        <strain evidence="11">LC387</strain>
    </source>
</reference>
<evidence type="ECO:0000256" key="2">
    <source>
        <dbReference type="ARBA" id="ARBA00008676"/>
    </source>
</evidence>
<dbReference type="GO" id="GO:0032259">
    <property type="term" value="P:methylation"/>
    <property type="evidence" value="ECO:0007669"/>
    <property type="project" value="UniProtKB-KW"/>
</dbReference>
<comment type="subcellular location">
    <subcellularLocation>
        <location evidence="7">Cytoplasm</location>
    </subcellularLocation>
</comment>
<keyword evidence="7" id="KW-0963">Cytoplasm</keyword>
<name>A0A4V6Y1F2_9BRAD</name>
<feature type="binding site" evidence="7 9">
    <location>
        <position position="118"/>
    </location>
    <ligand>
        <name>3-methyl-2-oxobutanoate</name>
        <dbReference type="ChEBI" id="CHEBI:11851"/>
    </ligand>
</feature>
<feature type="binding site" evidence="7 10">
    <location>
        <position position="88"/>
    </location>
    <ligand>
        <name>Mg(2+)</name>
        <dbReference type="ChEBI" id="CHEBI:18420"/>
    </ligand>
</feature>
<evidence type="ECO:0000313" key="12">
    <source>
        <dbReference type="Proteomes" id="UP000034832"/>
    </source>
</evidence>
<dbReference type="Gene3D" id="3.20.20.60">
    <property type="entry name" value="Phosphoenolpyruvate-binding domains"/>
    <property type="match status" value="1"/>
</dbReference>